<dbReference type="RefSeq" id="WP_114795920.1">
    <property type="nucleotide sequence ID" value="NZ_QQZY01000003.1"/>
</dbReference>
<dbReference type="PANTHER" id="PTHR21240">
    <property type="entry name" value="2-AMINO-3-CARBOXYLMUCONATE-6-SEMIALDEHYDE DECARBOXYLASE"/>
    <property type="match status" value="1"/>
</dbReference>
<evidence type="ECO:0000256" key="1">
    <source>
        <dbReference type="ARBA" id="ARBA00023239"/>
    </source>
</evidence>
<dbReference type="GO" id="GO:0016787">
    <property type="term" value="F:hydrolase activity"/>
    <property type="evidence" value="ECO:0007669"/>
    <property type="project" value="UniProtKB-KW"/>
</dbReference>
<keyword evidence="1" id="KW-0456">Lyase</keyword>
<evidence type="ECO:0000313" key="3">
    <source>
        <dbReference type="EMBL" id="RDI74599.1"/>
    </source>
</evidence>
<keyword evidence="3" id="KW-0378">Hydrolase</keyword>
<name>A0A7M2YYL9_9ACTN</name>
<reference evidence="4" key="2">
    <citation type="journal article" date="2019" name="MicrobiologyOpen">
        <title>High-quality draft genome sequence of Gaiella occulta isolated from a 150 meter deep mineral water borehole and comparison with the genome sequences of other deep-branching lineages of the phylum Actinobacteria.</title>
        <authorList>
            <person name="Severino R."/>
            <person name="Froufe H.J.C."/>
            <person name="Barroso C."/>
            <person name="Albuquerque L."/>
            <person name="Lobo-da-Cunha A."/>
            <person name="da Costa M.S."/>
            <person name="Egas C."/>
        </authorList>
    </citation>
    <scope>NUCLEOTIDE SEQUENCE [LARGE SCALE GENOMIC DNA]</scope>
    <source>
        <strain evidence="4">F2-233</strain>
    </source>
</reference>
<dbReference type="InterPro" id="IPR006680">
    <property type="entry name" value="Amidohydro-rel"/>
</dbReference>
<reference evidence="3 4" key="1">
    <citation type="submission" date="2018-07" db="EMBL/GenBank/DDBJ databases">
        <title>High-quality-draft genome sequence of Gaiella occulta.</title>
        <authorList>
            <person name="Severino R."/>
            <person name="Froufe H.J.C."/>
            <person name="Rainey F.A."/>
            <person name="Barroso C."/>
            <person name="Albuquerque L."/>
            <person name="Lobo-Da-Cunha A."/>
            <person name="Da Costa M.S."/>
            <person name="Egas C."/>
        </authorList>
    </citation>
    <scope>NUCLEOTIDE SEQUENCE [LARGE SCALE GENOMIC DNA]</scope>
    <source>
        <strain evidence="3 4">F2-233</strain>
    </source>
</reference>
<keyword evidence="4" id="KW-1185">Reference proteome</keyword>
<dbReference type="AlphaFoldDB" id="A0A7M2YYL9"/>
<proteinExistence type="predicted"/>
<dbReference type="Proteomes" id="UP000254134">
    <property type="component" value="Unassembled WGS sequence"/>
</dbReference>
<accession>A0A7M2YYL9</accession>
<dbReference type="Pfam" id="PF04909">
    <property type="entry name" value="Amidohydro_2"/>
    <property type="match status" value="1"/>
</dbReference>
<dbReference type="EMBL" id="QQZY01000003">
    <property type="protein sequence ID" value="RDI74599.1"/>
    <property type="molecule type" value="Genomic_DNA"/>
</dbReference>
<protein>
    <submittedName>
        <fullName evidence="3">Amidohydrolase</fullName>
    </submittedName>
</protein>
<dbReference type="GO" id="GO:0016831">
    <property type="term" value="F:carboxy-lyase activity"/>
    <property type="evidence" value="ECO:0007669"/>
    <property type="project" value="InterPro"/>
</dbReference>
<feature type="domain" description="Amidohydrolase-related" evidence="2">
    <location>
        <begin position="4"/>
        <end position="288"/>
    </location>
</feature>
<comment type="caution">
    <text evidence="3">The sequence shown here is derived from an EMBL/GenBank/DDBJ whole genome shotgun (WGS) entry which is preliminary data.</text>
</comment>
<dbReference type="InterPro" id="IPR032466">
    <property type="entry name" value="Metal_Hydrolase"/>
</dbReference>
<dbReference type="OrthoDB" id="8673173at2"/>
<gene>
    <name evidence="3" type="ORF">Gocc_1488</name>
</gene>
<dbReference type="PANTHER" id="PTHR21240:SF28">
    <property type="entry name" value="ISO-OROTATE DECARBOXYLASE (EUROFUNG)"/>
    <property type="match status" value="1"/>
</dbReference>
<evidence type="ECO:0000313" key="4">
    <source>
        <dbReference type="Proteomes" id="UP000254134"/>
    </source>
</evidence>
<dbReference type="GO" id="GO:0019748">
    <property type="term" value="P:secondary metabolic process"/>
    <property type="evidence" value="ECO:0007669"/>
    <property type="project" value="TreeGrafter"/>
</dbReference>
<dbReference type="InterPro" id="IPR032465">
    <property type="entry name" value="ACMSD"/>
</dbReference>
<dbReference type="Gene3D" id="3.20.20.140">
    <property type="entry name" value="Metal-dependent hydrolases"/>
    <property type="match status" value="1"/>
</dbReference>
<organism evidence="3 4">
    <name type="scientific">Gaiella occulta</name>
    <dbReference type="NCBI Taxonomy" id="1002870"/>
    <lineage>
        <taxon>Bacteria</taxon>
        <taxon>Bacillati</taxon>
        <taxon>Actinomycetota</taxon>
        <taxon>Thermoleophilia</taxon>
        <taxon>Gaiellales</taxon>
        <taxon>Gaiellaceae</taxon>
        <taxon>Gaiella</taxon>
    </lineage>
</organism>
<evidence type="ECO:0000259" key="2">
    <source>
        <dbReference type="Pfam" id="PF04909"/>
    </source>
</evidence>
<dbReference type="GO" id="GO:0005737">
    <property type="term" value="C:cytoplasm"/>
    <property type="evidence" value="ECO:0007669"/>
    <property type="project" value="TreeGrafter"/>
</dbReference>
<sequence length="288" mass="30540">MAFVDVHQHLLPPSFQAALRRRSLPPRIAGSTLHVGEGAFPFDPGEHDVEARLAALDRAGVDVAVVSLQPTFGHEGLAPGERSELVSAWEEGIAEIVSATGGRIAALAAGGPVRPGFVGTCVGSDALDALEALAPVLASLRARSGFLFVHPSGGPVPPGSPPWWGALTLYTAQMQAAYLRWLSGGQERWPDVPVVFAILAGGAPFQLERLASRGPQVRSALHRNVHFDSASYGRRALELCIETFGVEQIVYGSDVPIVDPAPTLRAIRGFGESVERLITCDNPTRLLP</sequence>
<dbReference type="SUPFAM" id="SSF51556">
    <property type="entry name" value="Metallo-dependent hydrolases"/>
    <property type="match status" value="1"/>
</dbReference>